<gene>
    <name evidence="2" type="ORF">GCM10010439_53850</name>
</gene>
<feature type="transmembrane region" description="Helical" evidence="1">
    <location>
        <begin position="12"/>
        <end position="33"/>
    </location>
</feature>
<dbReference type="Proteomes" id="UP001501842">
    <property type="component" value="Unassembled WGS sequence"/>
</dbReference>
<evidence type="ECO:0000313" key="2">
    <source>
        <dbReference type="EMBL" id="GAA2733553.1"/>
    </source>
</evidence>
<keyword evidence="1" id="KW-0472">Membrane</keyword>
<proteinExistence type="predicted"/>
<comment type="caution">
    <text evidence="2">The sequence shown here is derived from an EMBL/GenBank/DDBJ whole genome shotgun (WGS) entry which is preliminary data.</text>
</comment>
<feature type="transmembrane region" description="Helical" evidence="1">
    <location>
        <begin position="45"/>
        <end position="66"/>
    </location>
</feature>
<feature type="transmembrane region" description="Helical" evidence="1">
    <location>
        <begin position="105"/>
        <end position="126"/>
    </location>
</feature>
<name>A0ABN3UIK0_9ACTN</name>
<dbReference type="RefSeq" id="WP_344454120.1">
    <property type="nucleotide sequence ID" value="NZ_BAAATZ010000025.1"/>
</dbReference>
<feature type="transmembrane region" description="Helical" evidence="1">
    <location>
        <begin position="157"/>
        <end position="174"/>
    </location>
</feature>
<accession>A0ABN3UIK0</accession>
<dbReference type="EMBL" id="BAAATZ010000025">
    <property type="protein sequence ID" value="GAA2733553.1"/>
    <property type="molecule type" value="Genomic_DNA"/>
</dbReference>
<protein>
    <submittedName>
        <fullName evidence="2">Uncharacterized protein</fullName>
    </submittedName>
</protein>
<organism evidence="2 3">
    <name type="scientific">Actinocorallia aurantiaca</name>
    <dbReference type="NCBI Taxonomy" id="46204"/>
    <lineage>
        <taxon>Bacteria</taxon>
        <taxon>Bacillati</taxon>
        <taxon>Actinomycetota</taxon>
        <taxon>Actinomycetes</taxon>
        <taxon>Streptosporangiales</taxon>
        <taxon>Thermomonosporaceae</taxon>
        <taxon>Actinocorallia</taxon>
    </lineage>
</organism>
<keyword evidence="3" id="KW-1185">Reference proteome</keyword>
<reference evidence="2 3" key="1">
    <citation type="journal article" date="2019" name="Int. J. Syst. Evol. Microbiol.">
        <title>The Global Catalogue of Microorganisms (GCM) 10K type strain sequencing project: providing services to taxonomists for standard genome sequencing and annotation.</title>
        <authorList>
            <consortium name="The Broad Institute Genomics Platform"/>
            <consortium name="The Broad Institute Genome Sequencing Center for Infectious Disease"/>
            <person name="Wu L."/>
            <person name="Ma J."/>
        </authorList>
    </citation>
    <scope>NUCLEOTIDE SEQUENCE [LARGE SCALE GENOMIC DNA]</scope>
    <source>
        <strain evidence="2 3">JCM 8201</strain>
    </source>
</reference>
<feature type="transmembrane region" description="Helical" evidence="1">
    <location>
        <begin position="78"/>
        <end position="99"/>
    </location>
</feature>
<keyword evidence="1" id="KW-0812">Transmembrane</keyword>
<evidence type="ECO:0000256" key="1">
    <source>
        <dbReference type="SAM" id="Phobius"/>
    </source>
</evidence>
<evidence type="ECO:0000313" key="3">
    <source>
        <dbReference type="Proteomes" id="UP001501842"/>
    </source>
</evidence>
<sequence>MERGKLEAVAAGYTYLRGLFLIPAGVVIVLSGLTNMEWVPSLRGWLFVGAVSLAGLASWGIARYYARTYGRVVPLRVASVRVALVTVAGALVVVGGVQLDWSLDLPVGGTVAAFALVMLVSCVLTLGVRAHQVIIWGVLLAVALLPLWGGASGDVKINAGLVLVGVTTALAGIFDHRALGRAFESLGSGHAGSG</sequence>
<feature type="transmembrane region" description="Helical" evidence="1">
    <location>
        <begin position="133"/>
        <end position="151"/>
    </location>
</feature>
<keyword evidence="1" id="KW-1133">Transmembrane helix</keyword>